<reference evidence="8 9" key="1">
    <citation type="submission" date="2015-01" db="EMBL/GenBank/DDBJ databases">
        <title>The Genome Sequence of Fonsecaea multimorphosa CBS 102226.</title>
        <authorList>
            <consortium name="The Broad Institute Genomics Platform"/>
            <person name="Cuomo C."/>
            <person name="de Hoog S."/>
            <person name="Gorbushina A."/>
            <person name="Stielow B."/>
            <person name="Teixiera M."/>
            <person name="Abouelleil A."/>
            <person name="Chapman S.B."/>
            <person name="Priest M."/>
            <person name="Young S.K."/>
            <person name="Wortman J."/>
            <person name="Nusbaum C."/>
            <person name="Birren B."/>
        </authorList>
    </citation>
    <scope>NUCLEOTIDE SEQUENCE [LARGE SCALE GENOMIC DNA]</scope>
    <source>
        <strain evidence="8 9">CBS 102226</strain>
    </source>
</reference>
<accession>A0A0D2JYC6</accession>
<evidence type="ECO:0000256" key="1">
    <source>
        <dbReference type="ARBA" id="ARBA00004141"/>
    </source>
</evidence>
<protein>
    <recommendedName>
        <fullName evidence="7">Major facilitator superfamily (MFS) profile domain-containing protein</fullName>
    </recommendedName>
</protein>
<dbReference type="EMBL" id="KN848081">
    <property type="protein sequence ID" value="KIX95554.1"/>
    <property type="molecule type" value="Genomic_DNA"/>
</dbReference>
<dbReference type="VEuPathDB" id="FungiDB:Z520_08674"/>
<dbReference type="PROSITE" id="PS50850">
    <property type="entry name" value="MFS"/>
    <property type="match status" value="1"/>
</dbReference>
<evidence type="ECO:0000256" key="3">
    <source>
        <dbReference type="ARBA" id="ARBA00022989"/>
    </source>
</evidence>
<keyword evidence="3 6" id="KW-1133">Transmembrane helix</keyword>
<feature type="transmembrane region" description="Helical" evidence="6">
    <location>
        <begin position="83"/>
        <end position="102"/>
    </location>
</feature>
<keyword evidence="2 6" id="KW-0812">Transmembrane</keyword>
<feature type="compositionally biased region" description="Basic and acidic residues" evidence="5">
    <location>
        <begin position="17"/>
        <end position="29"/>
    </location>
</feature>
<dbReference type="InterPro" id="IPR036259">
    <property type="entry name" value="MFS_trans_sf"/>
</dbReference>
<dbReference type="SUPFAM" id="SSF103473">
    <property type="entry name" value="MFS general substrate transporter"/>
    <property type="match status" value="1"/>
</dbReference>
<feature type="transmembrane region" description="Helical" evidence="6">
    <location>
        <begin position="122"/>
        <end position="139"/>
    </location>
</feature>
<dbReference type="GO" id="GO:0022857">
    <property type="term" value="F:transmembrane transporter activity"/>
    <property type="evidence" value="ECO:0007669"/>
    <property type="project" value="InterPro"/>
</dbReference>
<organism evidence="8 9">
    <name type="scientific">Fonsecaea multimorphosa CBS 102226</name>
    <dbReference type="NCBI Taxonomy" id="1442371"/>
    <lineage>
        <taxon>Eukaryota</taxon>
        <taxon>Fungi</taxon>
        <taxon>Dikarya</taxon>
        <taxon>Ascomycota</taxon>
        <taxon>Pezizomycotina</taxon>
        <taxon>Eurotiomycetes</taxon>
        <taxon>Chaetothyriomycetidae</taxon>
        <taxon>Chaetothyriales</taxon>
        <taxon>Herpotrichiellaceae</taxon>
        <taxon>Fonsecaea</taxon>
    </lineage>
</organism>
<feature type="transmembrane region" description="Helical" evidence="6">
    <location>
        <begin position="151"/>
        <end position="170"/>
    </location>
</feature>
<feature type="transmembrane region" description="Helical" evidence="6">
    <location>
        <begin position="354"/>
        <end position="378"/>
    </location>
</feature>
<evidence type="ECO:0000256" key="2">
    <source>
        <dbReference type="ARBA" id="ARBA00022692"/>
    </source>
</evidence>
<feature type="transmembrane region" description="Helical" evidence="6">
    <location>
        <begin position="243"/>
        <end position="260"/>
    </location>
</feature>
<evidence type="ECO:0000313" key="9">
    <source>
        <dbReference type="Proteomes" id="UP000053411"/>
    </source>
</evidence>
<dbReference type="InterPro" id="IPR011701">
    <property type="entry name" value="MFS"/>
</dbReference>
<name>A0A0D2JYC6_9EURO</name>
<dbReference type="PANTHER" id="PTHR23502">
    <property type="entry name" value="MAJOR FACILITATOR SUPERFAMILY"/>
    <property type="match status" value="1"/>
</dbReference>
<evidence type="ECO:0000313" key="8">
    <source>
        <dbReference type="EMBL" id="KIX95554.1"/>
    </source>
</evidence>
<evidence type="ECO:0000256" key="5">
    <source>
        <dbReference type="SAM" id="MobiDB-lite"/>
    </source>
</evidence>
<keyword evidence="4 6" id="KW-0472">Membrane</keyword>
<dbReference type="Gene3D" id="1.20.1250.20">
    <property type="entry name" value="MFS general substrate transporter like domains"/>
    <property type="match status" value="1"/>
</dbReference>
<proteinExistence type="predicted"/>
<feature type="compositionally biased region" description="Basic residues" evidence="5">
    <location>
        <begin position="1"/>
        <end position="11"/>
    </location>
</feature>
<sequence>MQSYRQMKRIQRMSQAHTEKSDAEKNQEEVRLQPCFRPNAVVTKVIFQAGPSGKGAPQERTVVTFDGEDDLANPRNWPPSKKAGVMMIISLVAFIVGFGSSIDSAVLPQASRHFGVSEVTESLATTLYLVGFGCGAPFAGPLSEERGRNPVYLVTFTLYCCWILGAALAPSIGAQLVFRFLAGTCGSTPFTAAGGTLGDIFDHGIRGKIFPFFACIAFLGPMLGPVVGGYVGQAGMDWRWVEWITFFISCGILAIMVAFLPETDAMEILRWKAQAIIRAHSNGSNSDVQAPTKLPMRRRLASALLRPGIILFTDPVIAIFTGYLTLVYSVAFCFFSSAQYIFGQTYGFDQGSTHLMFLSISVGLVICALVTPLFGTLVGREHARAVARGKSHAGPEAMLWWAMIGGPLLPISVFWMAWSSRRSVSYWSPMISAAFFGFSMLCLFISTYAYIMQRFTKVAASALVSNTFVRYAVAGSMVVVSIPMFEDLDVHHALTIFAAISCFFTPVPFFLYFHARRAEGRGKVSATEASH</sequence>
<dbReference type="RefSeq" id="XP_016629677.1">
    <property type="nucleotide sequence ID" value="XM_016779170.1"/>
</dbReference>
<feature type="transmembrane region" description="Helical" evidence="6">
    <location>
        <begin position="176"/>
        <end position="197"/>
    </location>
</feature>
<dbReference type="AlphaFoldDB" id="A0A0D2JYC6"/>
<feature type="transmembrane region" description="Helical" evidence="6">
    <location>
        <begin position="399"/>
        <end position="418"/>
    </location>
</feature>
<comment type="subcellular location">
    <subcellularLocation>
        <location evidence="1">Membrane</location>
        <topology evidence="1">Multi-pass membrane protein</topology>
    </subcellularLocation>
</comment>
<dbReference type="GO" id="GO:0005886">
    <property type="term" value="C:plasma membrane"/>
    <property type="evidence" value="ECO:0007669"/>
    <property type="project" value="TreeGrafter"/>
</dbReference>
<evidence type="ECO:0000256" key="4">
    <source>
        <dbReference type="ARBA" id="ARBA00023136"/>
    </source>
</evidence>
<gene>
    <name evidence="8" type="ORF">Z520_08674</name>
</gene>
<evidence type="ECO:0000259" key="7">
    <source>
        <dbReference type="PROSITE" id="PS50850"/>
    </source>
</evidence>
<keyword evidence="9" id="KW-1185">Reference proteome</keyword>
<dbReference type="CDD" id="cd17323">
    <property type="entry name" value="MFS_Tpo1_MDR_like"/>
    <property type="match status" value="1"/>
</dbReference>
<dbReference type="PANTHER" id="PTHR23502:SF47">
    <property type="entry name" value="MAJOR FACILITATOR SUPERFAMILY (MFS) PROFILE DOMAIN-CONTAINING PROTEIN-RELATED"/>
    <property type="match status" value="1"/>
</dbReference>
<feature type="domain" description="Major facilitator superfamily (MFS) profile" evidence="7">
    <location>
        <begin position="85"/>
        <end position="516"/>
    </location>
</feature>
<feature type="transmembrane region" description="Helical" evidence="6">
    <location>
        <begin position="491"/>
        <end position="513"/>
    </location>
</feature>
<feature type="transmembrane region" description="Helical" evidence="6">
    <location>
        <begin position="316"/>
        <end position="342"/>
    </location>
</feature>
<dbReference type="Proteomes" id="UP000053411">
    <property type="component" value="Unassembled WGS sequence"/>
</dbReference>
<dbReference type="InterPro" id="IPR020846">
    <property type="entry name" value="MFS_dom"/>
</dbReference>
<feature type="transmembrane region" description="Helical" evidence="6">
    <location>
        <begin position="430"/>
        <end position="451"/>
    </location>
</feature>
<feature type="transmembrane region" description="Helical" evidence="6">
    <location>
        <begin position="463"/>
        <end position="485"/>
    </location>
</feature>
<dbReference type="Pfam" id="PF07690">
    <property type="entry name" value="MFS_1"/>
    <property type="match status" value="1"/>
</dbReference>
<dbReference type="OrthoDB" id="3936150at2759"/>
<dbReference type="GeneID" id="27714420"/>
<evidence type="ECO:0000256" key="6">
    <source>
        <dbReference type="SAM" id="Phobius"/>
    </source>
</evidence>
<feature type="region of interest" description="Disordered" evidence="5">
    <location>
        <begin position="1"/>
        <end position="29"/>
    </location>
</feature>
<feature type="transmembrane region" description="Helical" evidence="6">
    <location>
        <begin position="209"/>
        <end position="231"/>
    </location>
</feature>